<organism evidence="1 2">
    <name type="scientific">Mucilaginibacter jinjuensis</name>
    <dbReference type="NCBI Taxonomy" id="1176721"/>
    <lineage>
        <taxon>Bacteria</taxon>
        <taxon>Pseudomonadati</taxon>
        <taxon>Bacteroidota</taxon>
        <taxon>Sphingobacteriia</taxon>
        <taxon>Sphingobacteriales</taxon>
        <taxon>Sphingobacteriaceae</taxon>
        <taxon>Mucilaginibacter</taxon>
    </lineage>
</organism>
<proteinExistence type="predicted"/>
<evidence type="ECO:0000313" key="2">
    <source>
        <dbReference type="Proteomes" id="UP001216139"/>
    </source>
</evidence>
<dbReference type="EMBL" id="CP117167">
    <property type="protein sequence ID" value="WCT13672.1"/>
    <property type="molecule type" value="Genomic_DNA"/>
</dbReference>
<dbReference type="Gene3D" id="2.180.10.10">
    <property type="entry name" value="RHS repeat-associated core"/>
    <property type="match status" value="1"/>
</dbReference>
<accession>A0ABY7TES3</accession>
<dbReference type="Proteomes" id="UP001216139">
    <property type="component" value="Chromosome"/>
</dbReference>
<evidence type="ECO:0000313" key="1">
    <source>
        <dbReference type="EMBL" id="WCT13672.1"/>
    </source>
</evidence>
<name>A0ABY7TES3_9SPHI</name>
<keyword evidence="2" id="KW-1185">Reference proteome</keyword>
<reference evidence="1 2" key="1">
    <citation type="submission" date="2023-02" db="EMBL/GenBank/DDBJ databases">
        <title>Genome sequence of Mucilaginibacter jinjuensis strain KACC 16571.</title>
        <authorList>
            <person name="Kim S."/>
            <person name="Heo J."/>
            <person name="Kwon S.-W."/>
        </authorList>
    </citation>
    <scope>NUCLEOTIDE SEQUENCE [LARGE SCALE GENOMIC DNA]</scope>
    <source>
        <strain evidence="1 2">KACC 16571</strain>
    </source>
</reference>
<gene>
    <name evidence="1" type="ORF">PQO05_06950</name>
</gene>
<sequence>MNTLKAQTILETTPPKLAPNSISPEATAFGKFGDIPVGLYTGVPNITVPIYTIKAKGIEIPISLNYHSSGNKVNDIATTVGLGWSLQAGGGITCAVNGLPDIFGWLGPQDRTPQTGTLPASFDAFTWNRDPQYMFMYGAATDSIDTKPDLFYLNMPGKNIKFFFDQDRNIYTIPYQRIKMTYATGGNAFTVTDEHDNYFEFNKEEDAITESVGTGGSLFRPFYPTPSWYLTRIITAHHDTISFLYDSLKYNFDNQPTEIRYGKAVADNACDPGFSRLQTSTTTITAWRIREIIASTGDHVVFNYNLNRTDLPNTQALTQIALYYKNQDSPLKTFDLNYDYFSSGTRLKLTGVKESGAAPYSFEYGGPTLPARFSPSQDHWGYFNNKTNSTLLPMDDTHGFFTGANREPDTAAMKAGILKKIIYPTGGYSSFDYDANDYVTTERTGTTQGFAQLTGLANQTVNQSFMVTANSSYFTLSYDSGNPVKTPGGGIPPTGDSEAQITLTGPSNFSAIYHGKSVNGGLTIPDLAPGNYNIEIVCNGDFGSPFLTVQWTHPADPSTTATFNKFAGGLRIKSITNYSGPASNTLVTKYFEYKNTNGLSSGVLGYKPQYMNYMVHKDVNKGNYFQECYYTSQSSNSLAPLSTIQGGNVAYTRVKVYTRDSIGMGYTVNVLSQGDVSGVLGYPYSPIVSYDWLEGLPLETTDYIYNNVTGKYNPVRKVVNKYQYGFGDPLIYPNGHNVRGLAIGLFIPGVINQLGACTIYPCPRSPQFVVTEYHLDSPWFYPVSKIQTDYDPADSTKQLITTENYHYDNAAHIELTREEVSKSNGDNYNVLLRYPKDINPAFAFNSSPVIEKRLMVNNGSSVINGSITTYKNQPGEFPDAYYTLKTPQPVDPAGLAFYDGTGVDPVKYESRFNYSYDDATNIATVLKEGLIADTYLWGYHHQYPVASVKNASYQDLVNVLGQGVINQLNNTPGTDAQIRSQLAVLRTALPNAQVTTYTYSPLVGMTSMTDAKGITTYYEYDGFMRLMNIKDKDGNIIKHIDYHYQNQ</sequence>
<evidence type="ECO:0008006" key="3">
    <source>
        <dbReference type="Google" id="ProtNLM"/>
    </source>
</evidence>
<protein>
    <recommendedName>
        <fullName evidence="3">YD repeat-containing protein</fullName>
    </recommendedName>
</protein>
<dbReference type="RefSeq" id="WP_273631978.1">
    <property type="nucleotide sequence ID" value="NZ_CP117167.1"/>
</dbReference>